<feature type="non-terminal residue" evidence="2">
    <location>
        <position position="1"/>
    </location>
</feature>
<name>A0A820L2X1_9BILA</name>
<evidence type="ECO:0000313" key="2">
    <source>
        <dbReference type="EMBL" id="CAF4352668.1"/>
    </source>
</evidence>
<evidence type="ECO:0000259" key="1">
    <source>
        <dbReference type="Pfam" id="PF08163"/>
    </source>
</evidence>
<dbReference type="GO" id="GO:0006303">
    <property type="term" value="P:double-strand break repair via nonhomologous end joining"/>
    <property type="evidence" value="ECO:0007669"/>
    <property type="project" value="InterPro"/>
</dbReference>
<reference evidence="2" key="1">
    <citation type="submission" date="2021-02" db="EMBL/GenBank/DDBJ databases">
        <authorList>
            <person name="Nowell W R."/>
        </authorList>
    </citation>
    <scope>NUCLEOTIDE SEQUENCE</scope>
</reference>
<sequence>ITRARAQFVDERLMKSMDVMLAGINTNDKQIKLHLIRSLTTSSFNCLISLVICTQTEAKLYKAFIFDANPAKVNHMFQRE</sequence>
<proteinExistence type="predicted"/>
<gene>
    <name evidence="2" type="ORF">OTI717_LOCUS43604</name>
</gene>
<evidence type="ECO:0000313" key="3">
    <source>
        <dbReference type="Proteomes" id="UP000663823"/>
    </source>
</evidence>
<dbReference type="Pfam" id="PF08163">
    <property type="entry name" value="DNAPKcs_CC3"/>
    <property type="match status" value="1"/>
</dbReference>
<dbReference type="Proteomes" id="UP000663823">
    <property type="component" value="Unassembled WGS sequence"/>
</dbReference>
<dbReference type="InterPro" id="IPR012582">
    <property type="entry name" value="DNAPKcs_CC3"/>
</dbReference>
<comment type="caution">
    <text evidence="2">The sequence shown here is derived from an EMBL/GenBank/DDBJ whole genome shotgun (WGS) entry which is preliminary data.</text>
</comment>
<feature type="domain" description="DNA-dependent protein kinase catalytic subunit CC3" evidence="1">
    <location>
        <begin position="27"/>
        <end position="78"/>
    </location>
</feature>
<dbReference type="GO" id="GO:0005634">
    <property type="term" value="C:nucleus"/>
    <property type="evidence" value="ECO:0007669"/>
    <property type="project" value="InterPro"/>
</dbReference>
<dbReference type="EMBL" id="CAJOAX010064235">
    <property type="protein sequence ID" value="CAF4352668.1"/>
    <property type="molecule type" value="Genomic_DNA"/>
</dbReference>
<organism evidence="2 3">
    <name type="scientific">Rotaria sordida</name>
    <dbReference type="NCBI Taxonomy" id="392033"/>
    <lineage>
        <taxon>Eukaryota</taxon>
        <taxon>Metazoa</taxon>
        <taxon>Spiralia</taxon>
        <taxon>Gnathifera</taxon>
        <taxon>Rotifera</taxon>
        <taxon>Eurotatoria</taxon>
        <taxon>Bdelloidea</taxon>
        <taxon>Philodinida</taxon>
        <taxon>Philodinidae</taxon>
        <taxon>Rotaria</taxon>
    </lineage>
</organism>
<accession>A0A820L2X1</accession>
<protein>
    <recommendedName>
        <fullName evidence="1">DNA-dependent protein kinase catalytic subunit CC3 domain-containing protein</fullName>
    </recommendedName>
</protein>
<dbReference type="AlphaFoldDB" id="A0A820L2X1"/>